<dbReference type="PROSITE" id="PS50968">
    <property type="entry name" value="BIOTINYL_LIPOYL"/>
    <property type="match status" value="1"/>
</dbReference>
<dbReference type="Pfam" id="PF00364">
    <property type="entry name" value="Biotin_lipoyl"/>
    <property type="match status" value="1"/>
</dbReference>
<accession>A0ABY9DDP8</accession>
<feature type="region of interest" description="Disordered" evidence="8">
    <location>
        <begin position="167"/>
        <end position="194"/>
    </location>
</feature>
<dbReference type="Gene3D" id="2.40.50.100">
    <property type="match status" value="1"/>
</dbReference>
<dbReference type="InterPro" id="IPR011053">
    <property type="entry name" value="Single_hybrid_motif"/>
</dbReference>
<dbReference type="InterPro" id="IPR000089">
    <property type="entry name" value="Biotin_lipoyl"/>
</dbReference>
<keyword evidence="5 7" id="KW-0275">Fatty acid biosynthesis</keyword>
<comment type="function">
    <text evidence="7">This protein is a component of the acetyl coenzyme A carboxylase complex; first, biotin carboxylase catalyzes the carboxylation of the carrier protein and then the transcarboxylase transfers the carboxyl group to form malonyl-CoA.</text>
</comment>
<dbReference type="EMBL" id="CP126661">
    <property type="protein sequence ID" value="WKA04711.1"/>
    <property type="molecule type" value="Genomic_DNA"/>
</dbReference>
<dbReference type="Proteomes" id="UP001227230">
    <property type="component" value="Chromosome 14"/>
</dbReference>
<sequence length="270" mass="28847">MASSFSSSFTGVAWAQQNPSKQLQNNTQISFPRFGFQCPNQKETALPKLHAQLNEVEAEKSSNSVPLSTKLIVPSEGKYESARKISSQKNTIPDASSISAFMSQVSDLVKLVDSRDIMELELKQLGCELLIRKKEALPQPPATASVITMQPPLPHSMLPYQPPPAQVVAPASTAPSVPTPALPAPAQTSKSSHPPLKCPMAGTFYQSPGPGEPPFVKVGDKVQKGQVVCIVEAMKLMNEIEADQSGTIAEILAEDGKPVSIDTPLLVIAP</sequence>
<proteinExistence type="predicted"/>
<keyword evidence="7" id="KW-0934">Plastid</keyword>
<evidence type="ECO:0000256" key="4">
    <source>
        <dbReference type="ARBA" id="ARBA00023098"/>
    </source>
</evidence>
<evidence type="ECO:0000259" key="9">
    <source>
        <dbReference type="PROSITE" id="PS50968"/>
    </source>
</evidence>
<dbReference type="CDD" id="cd06850">
    <property type="entry name" value="biotinyl_domain"/>
    <property type="match status" value="1"/>
</dbReference>
<dbReference type="PANTHER" id="PTHR43416:SF4">
    <property type="entry name" value="BIOTIN CARBOXYL CARRIER PROTEIN OF ACETYL-COA CARBOXYLASE 2, CHLOROPLASTIC"/>
    <property type="match status" value="1"/>
</dbReference>
<keyword evidence="3 7" id="KW-0276">Fatty acid metabolism</keyword>
<evidence type="ECO:0000313" key="10">
    <source>
        <dbReference type="EMBL" id="WKA04711.1"/>
    </source>
</evidence>
<feature type="compositionally biased region" description="Low complexity" evidence="8">
    <location>
        <begin position="167"/>
        <end position="176"/>
    </location>
</feature>
<evidence type="ECO:0000256" key="5">
    <source>
        <dbReference type="ARBA" id="ARBA00023160"/>
    </source>
</evidence>
<keyword evidence="6 7" id="KW-0092">Biotin</keyword>
<comment type="pathway">
    <text evidence="1 7">Lipid metabolism; fatty acid biosynthesis.</text>
</comment>
<dbReference type="InterPro" id="IPR001882">
    <property type="entry name" value="Biotin_BS"/>
</dbReference>
<dbReference type="PANTHER" id="PTHR43416">
    <property type="entry name" value="DIHYDROLIPOYLLYSINE-RESIDUE SUCCINYLTRANSFERASE COMPONENT OF 2-OXOGLUTARATE DEHYDROGENASE COMPLEX, MITOCHONDRIAL-RELATED"/>
    <property type="match status" value="1"/>
</dbReference>
<keyword evidence="2 7" id="KW-0444">Lipid biosynthesis</keyword>
<evidence type="ECO:0000256" key="2">
    <source>
        <dbReference type="ARBA" id="ARBA00022516"/>
    </source>
</evidence>
<dbReference type="PROSITE" id="PS00188">
    <property type="entry name" value="BIOTIN"/>
    <property type="match status" value="1"/>
</dbReference>
<evidence type="ECO:0000313" key="11">
    <source>
        <dbReference type="Proteomes" id="UP001227230"/>
    </source>
</evidence>
<evidence type="ECO:0000256" key="8">
    <source>
        <dbReference type="SAM" id="MobiDB-lite"/>
    </source>
</evidence>
<evidence type="ECO:0000256" key="3">
    <source>
        <dbReference type="ARBA" id="ARBA00022832"/>
    </source>
</evidence>
<comment type="subcellular location">
    <subcellularLocation>
        <location evidence="7">Plastid</location>
        <location evidence="7">Chloroplast</location>
    </subcellularLocation>
</comment>
<dbReference type="PRINTS" id="PR01071">
    <property type="entry name" value="ACOABIOTINCC"/>
</dbReference>
<dbReference type="InterPro" id="IPR001249">
    <property type="entry name" value="AcCoA_biotinCC"/>
</dbReference>
<feature type="domain" description="Lipoyl-binding" evidence="9">
    <location>
        <begin position="193"/>
        <end position="269"/>
    </location>
</feature>
<keyword evidence="7" id="KW-0150">Chloroplast</keyword>
<keyword evidence="11" id="KW-1185">Reference proteome</keyword>
<name>A0ABY9DDP8_VITVI</name>
<evidence type="ECO:0000256" key="7">
    <source>
        <dbReference type="RuleBase" id="RU364072"/>
    </source>
</evidence>
<gene>
    <name evidence="10" type="ORF">VitviT2T_022721</name>
</gene>
<dbReference type="SUPFAM" id="SSF51230">
    <property type="entry name" value="Single hybrid motif"/>
    <property type="match status" value="1"/>
</dbReference>
<dbReference type="NCBIfam" id="TIGR00531">
    <property type="entry name" value="BCCP"/>
    <property type="match status" value="1"/>
</dbReference>
<evidence type="ECO:0000256" key="1">
    <source>
        <dbReference type="ARBA" id="ARBA00005194"/>
    </source>
</evidence>
<evidence type="ECO:0000256" key="6">
    <source>
        <dbReference type="ARBA" id="ARBA00023267"/>
    </source>
</evidence>
<reference evidence="10 11" key="1">
    <citation type="journal article" date="2023" name="Hortic Res">
        <title>The complete reference genome for grapevine (Vitis vinifera L.) genetics and breeding.</title>
        <authorList>
            <person name="Shi X."/>
            <person name="Cao S."/>
            <person name="Wang X."/>
            <person name="Huang S."/>
            <person name="Wang Y."/>
            <person name="Liu Z."/>
            <person name="Liu W."/>
            <person name="Leng X."/>
            <person name="Peng Y."/>
            <person name="Wang N."/>
            <person name="Wang Y."/>
            <person name="Ma Z."/>
            <person name="Xu X."/>
            <person name="Zhang F."/>
            <person name="Xue H."/>
            <person name="Zhong H."/>
            <person name="Wang Y."/>
            <person name="Zhang K."/>
            <person name="Velt A."/>
            <person name="Avia K."/>
            <person name="Holtgrawe D."/>
            <person name="Grimplet J."/>
            <person name="Matus J.T."/>
            <person name="Ware D."/>
            <person name="Wu X."/>
            <person name="Wang H."/>
            <person name="Liu C."/>
            <person name="Fang Y."/>
            <person name="Rustenholz C."/>
            <person name="Cheng Z."/>
            <person name="Xiao H."/>
            <person name="Zhou Y."/>
        </authorList>
    </citation>
    <scope>NUCLEOTIDE SEQUENCE [LARGE SCALE GENOMIC DNA]</scope>
    <source>
        <strain evidence="11">cv. Pinot noir / PN40024</strain>
        <tissue evidence="10">Leaf</tissue>
    </source>
</reference>
<protein>
    <recommendedName>
        <fullName evidence="7">Biotin carboxyl carrier protein of acetyl-CoA carboxylase</fullName>
    </recommendedName>
</protein>
<keyword evidence="4 7" id="KW-0443">Lipid metabolism</keyword>
<organism evidence="10 11">
    <name type="scientific">Vitis vinifera</name>
    <name type="common">Grape</name>
    <dbReference type="NCBI Taxonomy" id="29760"/>
    <lineage>
        <taxon>Eukaryota</taxon>
        <taxon>Viridiplantae</taxon>
        <taxon>Streptophyta</taxon>
        <taxon>Embryophyta</taxon>
        <taxon>Tracheophyta</taxon>
        <taxon>Spermatophyta</taxon>
        <taxon>Magnoliopsida</taxon>
        <taxon>eudicotyledons</taxon>
        <taxon>Gunneridae</taxon>
        <taxon>Pentapetalae</taxon>
        <taxon>rosids</taxon>
        <taxon>Vitales</taxon>
        <taxon>Vitaceae</taxon>
        <taxon>Viteae</taxon>
        <taxon>Vitis</taxon>
    </lineage>
</organism>
<dbReference type="InterPro" id="IPR050537">
    <property type="entry name" value="2-oxoacid_dehydrogenase"/>
</dbReference>